<dbReference type="AlphaFoldDB" id="A0AAE0BWV5"/>
<dbReference type="Proteomes" id="UP001190700">
    <property type="component" value="Unassembled WGS sequence"/>
</dbReference>
<gene>
    <name evidence="1" type="ORF">CYMTET_46096</name>
</gene>
<proteinExistence type="predicted"/>
<keyword evidence="2" id="KW-1185">Reference proteome</keyword>
<evidence type="ECO:0000313" key="2">
    <source>
        <dbReference type="Proteomes" id="UP001190700"/>
    </source>
</evidence>
<dbReference type="EMBL" id="LGRX02032000">
    <property type="protein sequence ID" value="KAK3244286.1"/>
    <property type="molecule type" value="Genomic_DNA"/>
</dbReference>
<evidence type="ECO:0000313" key="1">
    <source>
        <dbReference type="EMBL" id="KAK3244286.1"/>
    </source>
</evidence>
<organism evidence="1 2">
    <name type="scientific">Cymbomonas tetramitiformis</name>
    <dbReference type="NCBI Taxonomy" id="36881"/>
    <lineage>
        <taxon>Eukaryota</taxon>
        <taxon>Viridiplantae</taxon>
        <taxon>Chlorophyta</taxon>
        <taxon>Pyramimonadophyceae</taxon>
        <taxon>Pyramimonadales</taxon>
        <taxon>Pyramimonadaceae</taxon>
        <taxon>Cymbomonas</taxon>
    </lineage>
</organism>
<sequence>MSVLGDKNKRFEAVPKDIDKLGKLVVALKTEFLSAGLDVSSFEFEHGPTRVIEAVNELVYDTLSELIESGSQAEMFFESTDSSTERDGHRPLLDLIKGCVPPGVRQEEHAALRYPDKVDPRPLLATEHRLVRENRALDWRPTEQTRKQQLFDRLAGTGVLPRGVGQVSHAF</sequence>
<name>A0AAE0BWV5_9CHLO</name>
<reference evidence="1 2" key="1">
    <citation type="journal article" date="2015" name="Genome Biol. Evol.">
        <title>Comparative Genomics of a Bacterivorous Green Alga Reveals Evolutionary Causalities and Consequences of Phago-Mixotrophic Mode of Nutrition.</title>
        <authorList>
            <person name="Burns J.A."/>
            <person name="Paasch A."/>
            <person name="Narechania A."/>
            <person name="Kim E."/>
        </authorList>
    </citation>
    <scope>NUCLEOTIDE SEQUENCE [LARGE SCALE GENOMIC DNA]</scope>
    <source>
        <strain evidence="1 2">PLY_AMNH</strain>
    </source>
</reference>
<accession>A0AAE0BWV5</accession>
<protein>
    <submittedName>
        <fullName evidence="1">Uncharacterized protein</fullName>
    </submittedName>
</protein>
<comment type="caution">
    <text evidence="1">The sequence shown here is derived from an EMBL/GenBank/DDBJ whole genome shotgun (WGS) entry which is preliminary data.</text>
</comment>